<feature type="compositionally biased region" description="Acidic residues" evidence="11">
    <location>
        <begin position="660"/>
        <end position="676"/>
    </location>
</feature>
<dbReference type="InterPro" id="IPR011009">
    <property type="entry name" value="Kinase-like_dom_sf"/>
</dbReference>
<evidence type="ECO:0000256" key="4">
    <source>
        <dbReference type="ARBA" id="ARBA00022840"/>
    </source>
</evidence>
<keyword evidence="4 10" id="KW-0067">ATP-binding</keyword>
<dbReference type="PROSITE" id="PS50011">
    <property type="entry name" value="PROTEIN_KINASE_DOM"/>
    <property type="match status" value="1"/>
</dbReference>
<evidence type="ECO:0000313" key="13">
    <source>
        <dbReference type="EMBL" id="KAH8077892.1"/>
    </source>
</evidence>
<feature type="region of interest" description="Disordered" evidence="11">
    <location>
        <begin position="642"/>
        <end position="707"/>
    </location>
</feature>
<dbReference type="PROSITE" id="PS00108">
    <property type="entry name" value="PROTEIN_KINASE_ST"/>
    <property type="match status" value="1"/>
</dbReference>
<dbReference type="PROSITE" id="PS00107">
    <property type="entry name" value="PROTEIN_KINASE_ATP"/>
    <property type="match status" value="1"/>
</dbReference>
<organism evidence="13 14">
    <name type="scientific">Cristinia sonorae</name>
    <dbReference type="NCBI Taxonomy" id="1940300"/>
    <lineage>
        <taxon>Eukaryota</taxon>
        <taxon>Fungi</taxon>
        <taxon>Dikarya</taxon>
        <taxon>Basidiomycota</taxon>
        <taxon>Agaricomycotina</taxon>
        <taxon>Agaricomycetes</taxon>
        <taxon>Agaricomycetidae</taxon>
        <taxon>Agaricales</taxon>
        <taxon>Pleurotineae</taxon>
        <taxon>Stephanosporaceae</taxon>
        <taxon>Cristinia</taxon>
    </lineage>
</organism>
<dbReference type="PANTHER" id="PTHR48013:SF9">
    <property type="entry name" value="DUAL SPECIFICITY MITOGEN-ACTIVATED PROTEIN KINASE KINASE 5"/>
    <property type="match status" value="1"/>
</dbReference>
<keyword evidence="14" id="KW-1185">Reference proteome</keyword>
<evidence type="ECO:0000313" key="14">
    <source>
        <dbReference type="Proteomes" id="UP000813824"/>
    </source>
</evidence>
<evidence type="ECO:0000256" key="10">
    <source>
        <dbReference type="PROSITE-ProRule" id="PRU10141"/>
    </source>
</evidence>
<dbReference type="GO" id="GO:0005524">
    <property type="term" value="F:ATP binding"/>
    <property type="evidence" value="ECO:0007669"/>
    <property type="project" value="UniProtKB-UniRule"/>
</dbReference>
<sequence>MPLLHWWCVYKPAAISPSSLIQRHNPLHPASASPLSPLMAGDGQPSPPLRDLTGHPYKDQLEGLSTFRRYLRNLSLALELNLNAAVSSTISAYLKETLPAGTRGPSKLHVQPEQTQETVGCDVSMAVTVEASQEDQPSGSGSGAGHQIHHDNGALDLPQCGDTTVVNTPEPLTRAPGIIGSVTGASEAAPPPSVQESGDDINMAAPATYEVDLEAGGQPTQPANDDSDLQDPEPSHPLKKRKGPELQPIDLESSDASKRRKLRRSRREDRIENRKDILLRRTLTDKAAEKPGGSTEDSRPDVKKIENSEHVARKNKLEELLKSKEIDIWNYLGKGGFGSVYSAVHEQFGEVAVKVMRKDAAYRYPDGRESIRRELWVMKRVAHKKNSQTYLVPLLQSFDNDEWVFIVMPQYADSLENYLVANPGRHMSWHQIRQICSQLIFALAELQMMKVIHRDIKPDNILFDKHGDVAIADYGVASIRNEEFAALRPDCGAGCVDGYKAPELNASPDAHTYASDIYALGVVFLQLMTGSAYPNTLFQPGDQYSSDQLKDHLLRTGIRGLPDLQAENMIRRMLEPIPKNRITIKELMKHPFFGRPDFSMMSRKRIIPATRSGDACHPSHLLKVRSKEVKRLQRLPTKYLEENRKMDEENPGEFLWVKNDDDDDDDDEEEEEEEEEKKENEEGGNEGRNEGEGGGALPVVERSEISH</sequence>
<reference evidence="13" key="1">
    <citation type="journal article" date="2021" name="New Phytol.">
        <title>Evolutionary innovations through gain and loss of genes in the ectomycorrhizal Boletales.</title>
        <authorList>
            <person name="Wu G."/>
            <person name="Miyauchi S."/>
            <person name="Morin E."/>
            <person name="Kuo A."/>
            <person name="Drula E."/>
            <person name="Varga T."/>
            <person name="Kohler A."/>
            <person name="Feng B."/>
            <person name="Cao Y."/>
            <person name="Lipzen A."/>
            <person name="Daum C."/>
            <person name="Hundley H."/>
            <person name="Pangilinan J."/>
            <person name="Johnson J."/>
            <person name="Barry K."/>
            <person name="LaButti K."/>
            <person name="Ng V."/>
            <person name="Ahrendt S."/>
            <person name="Min B."/>
            <person name="Choi I.G."/>
            <person name="Park H."/>
            <person name="Plett J.M."/>
            <person name="Magnuson J."/>
            <person name="Spatafora J.W."/>
            <person name="Nagy L.G."/>
            <person name="Henrissat B."/>
            <person name="Grigoriev I.V."/>
            <person name="Yang Z.L."/>
            <person name="Xu J."/>
            <person name="Martin F.M."/>
        </authorList>
    </citation>
    <scope>NUCLEOTIDE SEQUENCE</scope>
    <source>
        <strain evidence="13">KKN 215</strain>
    </source>
</reference>
<feature type="region of interest" description="Disordered" evidence="11">
    <location>
        <begin position="131"/>
        <end position="200"/>
    </location>
</feature>
<dbReference type="Gene3D" id="1.10.510.10">
    <property type="entry name" value="Transferase(Phosphotransferase) domain 1"/>
    <property type="match status" value="1"/>
</dbReference>
<dbReference type="EMBL" id="JAEVFJ010000061">
    <property type="protein sequence ID" value="KAH8077892.1"/>
    <property type="molecule type" value="Genomic_DNA"/>
</dbReference>
<feature type="region of interest" description="Disordered" evidence="11">
    <location>
        <begin position="282"/>
        <end position="307"/>
    </location>
</feature>
<keyword evidence="3 13" id="KW-0418">Kinase</keyword>
<evidence type="ECO:0000256" key="5">
    <source>
        <dbReference type="ARBA" id="ARBA00038035"/>
    </source>
</evidence>
<comment type="catalytic activity">
    <reaction evidence="7">
        <text>L-seryl-[protein] + ATP = O-phospho-L-seryl-[protein] + ADP + H(+)</text>
        <dbReference type="Rhea" id="RHEA:17989"/>
        <dbReference type="Rhea" id="RHEA-COMP:9863"/>
        <dbReference type="Rhea" id="RHEA-COMP:11604"/>
        <dbReference type="ChEBI" id="CHEBI:15378"/>
        <dbReference type="ChEBI" id="CHEBI:29999"/>
        <dbReference type="ChEBI" id="CHEBI:30616"/>
        <dbReference type="ChEBI" id="CHEBI:83421"/>
        <dbReference type="ChEBI" id="CHEBI:456216"/>
        <dbReference type="EC" id="2.7.12.2"/>
    </reaction>
</comment>
<feature type="binding site" evidence="10">
    <location>
        <position position="354"/>
    </location>
    <ligand>
        <name>ATP</name>
        <dbReference type="ChEBI" id="CHEBI:30616"/>
    </ligand>
</feature>
<keyword evidence="1" id="KW-0808">Transferase</keyword>
<evidence type="ECO:0000256" key="6">
    <source>
        <dbReference type="ARBA" id="ARBA00038999"/>
    </source>
</evidence>
<feature type="compositionally biased region" description="Basic and acidic residues" evidence="11">
    <location>
        <begin position="296"/>
        <end position="307"/>
    </location>
</feature>
<dbReference type="PANTHER" id="PTHR48013">
    <property type="entry name" value="DUAL SPECIFICITY MITOGEN-ACTIVATED PROTEIN KINASE KINASE 5-RELATED"/>
    <property type="match status" value="1"/>
</dbReference>
<evidence type="ECO:0000256" key="7">
    <source>
        <dbReference type="ARBA" id="ARBA00049014"/>
    </source>
</evidence>
<dbReference type="GO" id="GO:0004708">
    <property type="term" value="F:MAP kinase kinase activity"/>
    <property type="evidence" value="ECO:0007669"/>
    <property type="project" value="UniProtKB-EC"/>
</dbReference>
<dbReference type="OrthoDB" id="1668230at2759"/>
<dbReference type="AlphaFoldDB" id="A0A8K0UDR5"/>
<evidence type="ECO:0000256" key="2">
    <source>
        <dbReference type="ARBA" id="ARBA00022741"/>
    </source>
</evidence>
<comment type="similarity">
    <text evidence="5">Belongs to the protein kinase superfamily. STE Ser/Thr protein kinase family. MAP kinase kinase subfamily.</text>
</comment>
<gene>
    <name evidence="13" type="ORF">BXZ70DRAFT_1068706</name>
</gene>
<feature type="compositionally biased region" description="Basic and acidic residues" evidence="11">
    <location>
        <begin position="677"/>
        <end position="691"/>
    </location>
</feature>
<dbReference type="InterPro" id="IPR017441">
    <property type="entry name" value="Protein_kinase_ATP_BS"/>
</dbReference>
<evidence type="ECO:0000256" key="11">
    <source>
        <dbReference type="SAM" id="MobiDB-lite"/>
    </source>
</evidence>
<evidence type="ECO:0000256" key="3">
    <source>
        <dbReference type="ARBA" id="ARBA00022777"/>
    </source>
</evidence>
<dbReference type="InterPro" id="IPR008271">
    <property type="entry name" value="Ser/Thr_kinase_AS"/>
</dbReference>
<evidence type="ECO:0000256" key="1">
    <source>
        <dbReference type="ARBA" id="ARBA00022679"/>
    </source>
</evidence>
<comment type="caution">
    <text evidence="13">The sequence shown here is derived from an EMBL/GenBank/DDBJ whole genome shotgun (WGS) entry which is preliminary data.</text>
</comment>
<feature type="region of interest" description="Disordered" evidence="11">
    <location>
        <begin position="214"/>
        <end position="269"/>
    </location>
</feature>
<protein>
    <recommendedName>
        <fullName evidence="6">mitogen-activated protein kinase kinase</fullName>
        <ecNumber evidence="6">2.7.12.2</ecNumber>
    </recommendedName>
</protein>
<dbReference type="EC" id="2.7.12.2" evidence="6"/>
<dbReference type="SMART" id="SM00220">
    <property type="entry name" value="S_TKc"/>
    <property type="match status" value="1"/>
</dbReference>
<feature type="domain" description="Protein kinase" evidence="12">
    <location>
        <begin position="326"/>
        <end position="593"/>
    </location>
</feature>
<name>A0A8K0UDR5_9AGAR</name>
<comment type="catalytic activity">
    <reaction evidence="9">
        <text>L-tyrosyl-[protein] + ATP = O-phospho-L-tyrosyl-[protein] + ADP + H(+)</text>
        <dbReference type="Rhea" id="RHEA:10596"/>
        <dbReference type="Rhea" id="RHEA-COMP:10136"/>
        <dbReference type="Rhea" id="RHEA-COMP:20101"/>
        <dbReference type="ChEBI" id="CHEBI:15378"/>
        <dbReference type="ChEBI" id="CHEBI:30616"/>
        <dbReference type="ChEBI" id="CHEBI:46858"/>
        <dbReference type="ChEBI" id="CHEBI:61978"/>
        <dbReference type="ChEBI" id="CHEBI:456216"/>
        <dbReference type="EC" id="2.7.12.2"/>
    </reaction>
</comment>
<accession>A0A8K0UDR5</accession>
<dbReference type="CDD" id="cd00180">
    <property type="entry name" value="PKc"/>
    <property type="match status" value="1"/>
</dbReference>
<dbReference type="Pfam" id="PF00069">
    <property type="entry name" value="Pkinase"/>
    <property type="match status" value="1"/>
</dbReference>
<evidence type="ECO:0000256" key="8">
    <source>
        <dbReference type="ARBA" id="ARBA00049299"/>
    </source>
</evidence>
<dbReference type="InterPro" id="IPR000719">
    <property type="entry name" value="Prot_kinase_dom"/>
</dbReference>
<evidence type="ECO:0000259" key="12">
    <source>
        <dbReference type="PROSITE" id="PS50011"/>
    </source>
</evidence>
<comment type="catalytic activity">
    <reaction evidence="8">
        <text>L-threonyl-[protein] + ATP = O-phospho-L-threonyl-[protein] + ADP + H(+)</text>
        <dbReference type="Rhea" id="RHEA:46608"/>
        <dbReference type="Rhea" id="RHEA-COMP:11060"/>
        <dbReference type="Rhea" id="RHEA-COMP:11605"/>
        <dbReference type="ChEBI" id="CHEBI:15378"/>
        <dbReference type="ChEBI" id="CHEBI:30013"/>
        <dbReference type="ChEBI" id="CHEBI:30616"/>
        <dbReference type="ChEBI" id="CHEBI:61977"/>
        <dbReference type="ChEBI" id="CHEBI:456216"/>
        <dbReference type="EC" id="2.7.12.2"/>
    </reaction>
</comment>
<keyword evidence="2 10" id="KW-0547">Nucleotide-binding</keyword>
<dbReference type="Proteomes" id="UP000813824">
    <property type="component" value="Unassembled WGS sequence"/>
</dbReference>
<proteinExistence type="inferred from homology"/>
<dbReference type="SUPFAM" id="SSF56112">
    <property type="entry name" value="Protein kinase-like (PK-like)"/>
    <property type="match status" value="1"/>
</dbReference>
<evidence type="ECO:0000256" key="9">
    <source>
        <dbReference type="ARBA" id="ARBA00051693"/>
    </source>
</evidence>